<feature type="compositionally biased region" description="Acidic residues" evidence="1">
    <location>
        <begin position="136"/>
        <end position="145"/>
    </location>
</feature>
<evidence type="ECO:0000313" key="3">
    <source>
        <dbReference type="Proteomes" id="UP001310890"/>
    </source>
</evidence>
<feature type="compositionally biased region" description="Basic residues" evidence="1">
    <location>
        <begin position="355"/>
        <end position="366"/>
    </location>
</feature>
<name>A0AAN7TQN6_9PEZI</name>
<feature type="compositionally biased region" description="Polar residues" evidence="1">
    <location>
        <begin position="574"/>
        <end position="590"/>
    </location>
</feature>
<evidence type="ECO:0000313" key="2">
    <source>
        <dbReference type="EMBL" id="KAK5117299.1"/>
    </source>
</evidence>
<feature type="compositionally biased region" description="Polar residues" evidence="1">
    <location>
        <begin position="239"/>
        <end position="248"/>
    </location>
</feature>
<reference evidence="2" key="1">
    <citation type="submission" date="2023-08" db="EMBL/GenBank/DDBJ databases">
        <title>Black Yeasts Isolated from many extreme environments.</title>
        <authorList>
            <person name="Coleine C."/>
            <person name="Stajich J.E."/>
            <person name="Selbmann L."/>
        </authorList>
    </citation>
    <scope>NUCLEOTIDE SEQUENCE</scope>
    <source>
        <strain evidence="2">CCFEE 5401</strain>
    </source>
</reference>
<feature type="compositionally biased region" description="Basic and acidic residues" evidence="1">
    <location>
        <begin position="482"/>
        <end position="499"/>
    </location>
</feature>
<sequence length="1025" mass="112732">MNHEQAKTTDSGLSAIGGKSENSQQYNEEQRVDTTDRPDAQAVTSLEMGASIEGTTSGREHDVGEQNVPDVEASPPGSHFSASSSEAGDEDEEDDAGGATEEHFVSTHPVNDTDQDRAEAEHPQPSVEVAKWSSVFDDDDDEDDASWAQAAMASFKRETHAIRKKRSSITDVSAMIRSFLELEIEPFTSPERSAALVERALLQAERRMSAASKSVGSNYDGDAGRRVSAAFQVGEFRQRSQGESSQPEDTLATAPRHHAGSQDHSPTHSGIQIYDDYSWDPIVTPPNTAFDAYGYIHRPKRTFDALGVVVEHNLDDDSQITLKHFGKTYWGSDHYWLLVNGKRQKYNHNHMPVPLHKHFPRPPKRTMGHEDTTVKSSKPEVPLLLASSGLRNVSPATSPKKGAQPPPRTLWPPQRDEDEAETKGPASEQSEPVQPELKEPESEQSKSTESMAKEVRTHAGEHSLASDVAGLMQSGPSEIVDFYERPQSRRGDARPDRIDLAGSNANDEDWLGPRPEDDQDQGTLETAESAQIEEPLVSPELASDVANEDDGQPLPSRSSESAAADHAVSPISPTPSDTSVDSATGLTQKQAEQRHKQYMDNAQLNLECYRAVLKLAVPETTMVAILPDAPVRNWSDVLVAKVHEHRKQRKEAEAKTKASESWQRHLQEANNEAENQLEQWYAKATAAEEEVQTLKSRLDAVAGQLFQFGNTFRETNDAYEQATEDNARLQAIIVSANTELEKLRERHNETELAAVETKHAETQTEQSGVEQSIQTETLSPRSSLDITGSGPGQTYMSETAMSLMNGADTSQPSGEMIEGQQNLAELQTVGPTKNFRSSSEEGYRCRSELEEEEDEMTKARKGAPATPAAVAQKVDSIAELEAIETKHILMLAAAKSHIDKLEAQLTMANTRSSIPQSRAASDNEASAQPTPPPLSGGLPQPTSTPRAHHQNPVWSNFKLRSKQSTAYERTKERLKQDRERDVQLRAHERELRRSAYVAVSGSNASVVTTTTRGQRMGVLGKFVKV</sequence>
<dbReference type="EMBL" id="JAVRRL010000005">
    <property type="protein sequence ID" value="KAK5117299.1"/>
    <property type="molecule type" value="Genomic_DNA"/>
</dbReference>
<feature type="compositionally biased region" description="Polar residues" evidence="1">
    <location>
        <begin position="763"/>
        <end position="793"/>
    </location>
</feature>
<protein>
    <submittedName>
        <fullName evidence="2">Uncharacterized protein</fullName>
    </submittedName>
</protein>
<proteinExistence type="predicted"/>
<feature type="compositionally biased region" description="Basic and acidic residues" evidence="1">
    <location>
        <begin position="968"/>
        <end position="981"/>
    </location>
</feature>
<feature type="region of interest" description="Disordered" evidence="1">
    <location>
        <begin position="909"/>
        <end position="981"/>
    </location>
</feature>
<comment type="caution">
    <text evidence="2">The sequence shown here is derived from an EMBL/GenBank/DDBJ whole genome shotgun (WGS) entry which is preliminary data.</text>
</comment>
<feature type="compositionally biased region" description="Polar residues" evidence="1">
    <location>
        <begin position="909"/>
        <end position="928"/>
    </location>
</feature>
<gene>
    <name evidence="2" type="ORF">LTR62_005916</name>
</gene>
<feature type="compositionally biased region" description="Basic and acidic residues" evidence="1">
    <location>
        <begin position="436"/>
        <end position="461"/>
    </location>
</feature>
<feature type="compositionally biased region" description="Basic and acidic residues" evidence="1">
    <location>
        <begin position="28"/>
        <end position="39"/>
    </location>
</feature>
<feature type="compositionally biased region" description="Acidic residues" evidence="1">
    <location>
        <begin position="87"/>
        <end position="96"/>
    </location>
</feature>
<feature type="region of interest" description="Disordered" evidence="1">
    <location>
        <begin position="849"/>
        <end position="869"/>
    </location>
</feature>
<organism evidence="2 3">
    <name type="scientific">Meristemomyces frigidus</name>
    <dbReference type="NCBI Taxonomy" id="1508187"/>
    <lineage>
        <taxon>Eukaryota</taxon>
        <taxon>Fungi</taxon>
        <taxon>Dikarya</taxon>
        <taxon>Ascomycota</taxon>
        <taxon>Pezizomycotina</taxon>
        <taxon>Dothideomycetes</taxon>
        <taxon>Dothideomycetidae</taxon>
        <taxon>Mycosphaerellales</taxon>
        <taxon>Teratosphaeriaceae</taxon>
        <taxon>Meristemomyces</taxon>
    </lineage>
</organism>
<feature type="region of interest" description="Disordered" evidence="1">
    <location>
        <begin position="756"/>
        <end position="793"/>
    </location>
</feature>
<accession>A0AAN7TQN6</accession>
<dbReference type="Proteomes" id="UP001310890">
    <property type="component" value="Unassembled WGS sequence"/>
</dbReference>
<feature type="region of interest" description="Disordered" evidence="1">
    <location>
        <begin position="236"/>
        <end position="267"/>
    </location>
</feature>
<evidence type="ECO:0000256" key="1">
    <source>
        <dbReference type="SAM" id="MobiDB-lite"/>
    </source>
</evidence>
<feature type="region of interest" description="Disordered" evidence="1">
    <location>
        <begin position="353"/>
        <end position="593"/>
    </location>
</feature>
<feature type="region of interest" description="Disordered" evidence="1">
    <location>
        <begin position="1"/>
        <end position="145"/>
    </location>
</feature>
<feature type="compositionally biased region" description="Low complexity" evidence="1">
    <location>
        <begin position="73"/>
        <end position="86"/>
    </location>
</feature>
<dbReference type="AlphaFoldDB" id="A0AAN7TQN6"/>